<feature type="region of interest" description="Disordered" evidence="2">
    <location>
        <begin position="1"/>
        <end position="31"/>
    </location>
</feature>
<keyword evidence="4" id="KW-0067">ATP-binding</keyword>
<evidence type="ECO:0000256" key="2">
    <source>
        <dbReference type="SAM" id="MobiDB-lite"/>
    </source>
</evidence>
<evidence type="ECO:0000313" key="4">
    <source>
        <dbReference type="EMBL" id="MFC4035186.1"/>
    </source>
</evidence>
<dbReference type="PANTHER" id="PTHR35526:SF3">
    <property type="entry name" value="ANTI-SIGMA-F FACTOR RSBW"/>
    <property type="match status" value="1"/>
</dbReference>
<dbReference type="InterPro" id="IPR036890">
    <property type="entry name" value="HATPase_C_sf"/>
</dbReference>
<organism evidence="4 5">
    <name type="scientific">Streptomyces polygonati</name>
    <dbReference type="NCBI Taxonomy" id="1617087"/>
    <lineage>
        <taxon>Bacteria</taxon>
        <taxon>Bacillati</taxon>
        <taxon>Actinomycetota</taxon>
        <taxon>Actinomycetes</taxon>
        <taxon>Kitasatosporales</taxon>
        <taxon>Streptomycetaceae</taxon>
        <taxon>Streptomyces</taxon>
    </lineage>
</organism>
<dbReference type="InterPro" id="IPR003594">
    <property type="entry name" value="HATPase_dom"/>
</dbReference>
<feature type="domain" description="Histidine kinase/HSP90-like ATPase" evidence="3">
    <location>
        <begin position="29"/>
        <end position="143"/>
    </location>
</feature>
<evidence type="ECO:0000313" key="5">
    <source>
        <dbReference type="Proteomes" id="UP001595765"/>
    </source>
</evidence>
<dbReference type="SUPFAM" id="SSF55874">
    <property type="entry name" value="ATPase domain of HSP90 chaperone/DNA topoisomerase II/histidine kinase"/>
    <property type="match status" value="1"/>
</dbReference>
<keyword evidence="1" id="KW-0418">Kinase</keyword>
<evidence type="ECO:0000259" key="3">
    <source>
        <dbReference type="Pfam" id="PF13581"/>
    </source>
</evidence>
<gene>
    <name evidence="4" type="ORF">ACFO3J_27495</name>
</gene>
<dbReference type="CDD" id="cd16936">
    <property type="entry name" value="HATPase_RsbW-like"/>
    <property type="match status" value="1"/>
</dbReference>
<keyword evidence="1" id="KW-0808">Transferase</keyword>
<comment type="caution">
    <text evidence="4">The sequence shown here is derived from an EMBL/GenBank/DDBJ whole genome shotgun (WGS) entry which is preliminary data.</text>
</comment>
<dbReference type="RefSeq" id="WP_386434715.1">
    <property type="nucleotide sequence ID" value="NZ_JBHSBB010000022.1"/>
</dbReference>
<protein>
    <submittedName>
        <fullName evidence="4">ATP-binding protein</fullName>
    </submittedName>
</protein>
<sequence length="149" mass="15881">MEVQAGAVATGREHPSPPRPYTPPQRLWPATPRGVNEARHALAEKLTEWSLPELADSASLVLAELMTNAQKHGWVDGRSIGVSVSRIDTGVLIEVHDARGEHLPRLVAASLTDVGGRGLAIVDAVTGQRWGVMEREGPGKVVWAVCSAA</sequence>
<name>A0ABV8HWB0_9ACTN</name>
<dbReference type="Gene3D" id="3.30.565.10">
    <property type="entry name" value="Histidine kinase-like ATPase, C-terminal domain"/>
    <property type="match status" value="1"/>
</dbReference>
<dbReference type="PANTHER" id="PTHR35526">
    <property type="entry name" value="ANTI-SIGMA-F FACTOR RSBW-RELATED"/>
    <property type="match status" value="1"/>
</dbReference>
<keyword evidence="4" id="KW-0547">Nucleotide-binding</keyword>
<reference evidence="5" key="1">
    <citation type="journal article" date="2019" name="Int. J. Syst. Evol. Microbiol.">
        <title>The Global Catalogue of Microorganisms (GCM) 10K type strain sequencing project: providing services to taxonomists for standard genome sequencing and annotation.</title>
        <authorList>
            <consortium name="The Broad Institute Genomics Platform"/>
            <consortium name="The Broad Institute Genome Sequencing Center for Infectious Disease"/>
            <person name="Wu L."/>
            <person name="Ma J."/>
        </authorList>
    </citation>
    <scope>NUCLEOTIDE SEQUENCE [LARGE SCALE GENOMIC DNA]</scope>
    <source>
        <strain evidence="5">CGMCC 4.7237</strain>
    </source>
</reference>
<proteinExistence type="predicted"/>
<dbReference type="EMBL" id="JBHSBB010000022">
    <property type="protein sequence ID" value="MFC4035186.1"/>
    <property type="molecule type" value="Genomic_DNA"/>
</dbReference>
<evidence type="ECO:0000256" key="1">
    <source>
        <dbReference type="ARBA" id="ARBA00022527"/>
    </source>
</evidence>
<accession>A0ABV8HWB0</accession>
<dbReference type="Proteomes" id="UP001595765">
    <property type="component" value="Unassembled WGS sequence"/>
</dbReference>
<dbReference type="Pfam" id="PF13581">
    <property type="entry name" value="HATPase_c_2"/>
    <property type="match status" value="1"/>
</dbReference>
<keyword evidence="1" id="KW-0723">Serine/threonine-protein kinase</keyword>
<keyword evidence="5" id="KW-1185">Reference proteome</keyword>
<dbReference type="GO" id="GO:0005524">
    <property type="term" value="F:ATP binding"/>
    <property type="evidence" value="ECO:0007669"/>
    <property type="project" value="UniProtKB-KW"/>
</dbReference>
<dbReference type="InterPro" id="IPR050267">
    <property type="entry name" value="Anti-sigma-factor_SerPK"/>
</dbReference>